<organism evidence="1">
    <name type="scientific">Aureoumbra lagunensis</name>
    <dbReference type="NCBI Taxonomy" id="44058"/>
    <lineage>
        <taxon>Eukaryota</taxon>
        <taxon>Sar</taxon>
        <taxon>Stramenopiles</taxon>
        <taxon>Ochrophyta</taxon>
        <taxon>Pelagophyceae</taxon>
        <taxon>Pelagomonadales</taxon>
        <taxon>Aureoumbra</taxon>
    </lineage>
</organism>
<dbReference type="AlphaFoldDB" id="A0A7S3K2E1"/>
<name>A0A7S3K2E1_9STRA</name>
<accession>A0A7S3K2E1</accession>
<evidence type="ECO:0008006" key="2">
    <source>
        <dbReference type="Google" id="ProtNLM"/>
    </source>
</evidence>
<dbReference type="EMBL" id="HBIJ01020702">
    <property type="protein sequence ID" value="CAE0372726.1"/>
    <property type="molecule type" value="Transcribed_RNA"/>
</dbReference>
<gene>
    <name evidence="1" type="ORF">ALAG00032_LOCUS13511</name>
</gene>
<proteinExistence type="predicted"/>
<protein>
    <recommendedName>
        <fullName evidence="2">F-box domain-containing protein</fullName>
    </recommendedName>
</protein>
<reference evidence="1" key="1">
    <citation type="submission" date="2021-01" db="EMBL/GenBank/DDBJ databases">
        <authorList>
            <person name="Corre E."/>
            <person name="Pelletier E."/>
            <person name="Niang G."/>
            <person name="Scheremetjew M."/>
            <person name="Finn R."/>
            <person name="Kale V."/>
            <person name="Holt S."/>
            <person name="Cochrane G."/>
            <person name="Meng A."/>
            <person name="Brown T."/>
            <person name="Cohen L."/>
        </authorList>
    </citation>
    <scope>NUCLEOTIDE SEQUENCE</scope>
    <source>
        <strain evidence="1">CCMP1510</strain>
    </source>
</reference>
<sequence length="306" mass="34855">MLNELLPEFICFKILELISAKCLAQVSCTAKSLLTNVKVVCKKILKSEHDDLHYLLKDLEYRETRLYDFDGFSENAFAISPRTGNWLSRWTGEVRLEKNKFRFSAYSPQSQIFHPLEIASNVSVLDSSVGLTPDVLRIIFTNVQPLVVCFHSSKKCQNRGMNQANDNFYGPSERWMPLFRLVEDVDLVTAPLTTPHNVAAALARRDAVDRPYIRENAPVAWPTFRLRYGDLLLFPHRQFRKLQSILGSEKYFSFAIPNEDMDIYMGGPGTTPALILISLEPIPDDFLRACPSVNCLHWPAAAHAYL</sequence>
<evidence type="ECO:0000313" key="1">
    <source>
        <dbReference type="EMBL" id="CAE0372726.1"/>
    </source>
</evidence>